<sequence length="321" mass="35660">MIFPWWHLRRLGVLGMNQRNADYILPYNQRRYYPLVDDKRQTKHLALAAGIAVPELYGVIEIIHQIKALNTLLSPYEDFVIKPAHGSGGEGILVITGRYQDRYRKASGIILTEEEIGHHIANILSGMYSLGGLPDTALVEYRVKFNPLFDAVSYLGVPDIRTIVFRGVPTLAMIRLPTRLSDGRANLHQGAIGVGINLVTGHTNSGVWKEQVIEYHPDTGGRIKSLKIPHWDNILELTARCFDLVGLGYIGVDIVLDRDLGPLVLELNARPGLSIQLANKIGLLPRLQRIENFNQIPSSVPDRVALAKELAQVSESLTSGE</sequence>
<dbReference type="Gene3D" id="3.30.470.20">
    <property type="entry name" value="ATP-grasp fold, B domain"/>
    <property type="match status" value="1"/>
</dbReference>
<dbReference type="SUPFAM" id="SSF56059">
    <property type="entry name" value="Glutathione synthetase ATP-binding domain-like"/>
    <property type="match status" value="1"/>
</dbReference>
<dbReference type="Proteomes" id="UP000243679">
    <property type="component" value="Chromosome"/>
</dbReference>
<dbReference type="PANTHER" id="PTHR21621">
    <property type="entry name" value="RIBOSOMAL PROTEIN S6 MODIFICATION PROTEIN"/>
    <property type="match status" value="1"/>
</dbReference>
<feature type="domain" description="ATP-grasp" evidence="3">
    <location>
        <begin position="43"/>
        <end position="301"/>
    </location>
</feature>
<dbReference type="EMBL" id="AP014836">
    <property type="protein sequence ID" value="BAW80304.1"/>
    <property type="molecule type" value="Genomic_DNA"/>
</dbReference>
<proteinExistence type="predicted"/>
<dbReference type="NCBIfam" id="TIGR02291">
    <property type="entry name" value="rimK_rel_E_lig"/>
    <property type="match status" value="1"/>
</dbReference>
<dbReference type="GO" id="GO:0005737">
    <property type="term" value="C:cytoplasm"/>
    <property type="evidence" value="ECO:0007669"/>
    <property type="project" value="TreeGrafter"/>
</dbReference>
<evidence type="ECO:0000256" key="1">
    <source>
        <dbReference type="ARBA" id="ARBA00023211"/>
    </source>
</evidence>
<dbReference type="RefSeq" id="WP_096526861.1">
    <property type="nucleotide sequence ID" value="NZ_AP014836.1"/>
</dbReference>
<dbReference type="PROSITE" id="PS50975">
    <property type="entry name" value="ATP_GRASP"/>
    <property type="match status" value="1"/>
</dbReference>
<keyword evidence="2" id="KW-0067">ATP-binding</keyword>
<protein>
    <submittedName>
        <fullName evidence="4">Alpha-L-glutamate ligase</fullName>
    </submittedName>
</protein>
<reference evidence="4 5" key="1">
    <citation type="journal article" date="2017" name="ISME J.">
        <title>An acid-tolerant ammonia-oxidizing ?-proteobacterium from soil.</title>
        <authorList>
            <person name="Hayatsu M."/>
            <person name="Tago K."/>
            <person name="Uchiyama I."/>
            <person name="Toyoda A."/>
            <person name="Wang Y."/>
            <person name="Shimomura Y."/>
            <person name="Okubo T."/>
            <person name="Kurisu F."/>
            <person name="Hirono Y."/>
            <person name="Nonaka K."/>
            <person name="Akiyama H."/>
            <person name="Itoh T."/>
            <person name="Takami H."/>
        </authorList>
    </citation>
    <scope>NUCLEOTIDE SEQUENCE [LARGE SCALE GENOMIC DNA]</scope>
    <source>
        <strain evidence="4 5">TAO100</strain>
    </source>
</reference>
<gene>
    <name evidence="4" type="ORF">TAO_0934</name>
</gene>
<dbReference type="GO" id="GO:0046872">
    <property type="term" value="F:metal ion binding"/>
    <property type="evidence" value="ECO:0007669"/>
    <property type="project" value="InterPro"/>
</dbReference>
<keyword evidence="2" id="KW-0547">Nucleotide-binding</keyword>
<keyword evidence="5" id="KW-1185">Reference proteome</keyword>
<dbReference type="InterPro" id="IPR011758">
    <property type="entry name" value="RimK-rel_E_lig"/>
</dbReference>
<organism evidence="4 5">
    <name type="scientific">Candidatus Nitrosoglobus terrae</name>
    <dbReference type="NCBI Taxonomy" id="1630141"/>
    <lineage>
        <taxon>Bacteria</taxon>
        <taxon>Pseudomonadati</taxon>
        <taxon>Pseudomonadota</taxon>
        <taxon>Gammaproteobacteria</taxon>
        <taxon>Chromatiales</taxon>
        <taxon>Chromatiaceae</taxon>
        <taxon>Candidatus Nitrosoglobus</taxon>
    </lineage>
</organism>
<dbReference type="InterPro" id="IPR011761">
    <property type="entry name" value="ATP-grasp"/>
</dbReference>
<name>A0A1Q2SME3_9GAMM</name>
<dbReference type="InterPro" id="IPR039523">
    <property type="entry name" value="RimK-rel_E_lig_ATP-grasp"/>
</dbReference>
<evidence type="ECO:0000313" key="5">
    <source>
        <dbReference type="Proteomes" id="UP000243679"/>
    </source>
</evidence>
<dbReference type="OrthoDB" id="336227at2"/>
<evidence type="ECO:0000259" key="3">
    <source>
        <dbReference type="PROSITE" id="PS50975"/>
    </source>
</evidence>
<accession>A0A1Q2SME3</accession>
<dbReference type="KEGG" id="ntt:TAO_0934"/>
<dbReference type="AlphaFoldDB" id="A0A1Q2SME3"/>
<dbReference type="GO" id="GO:0005524">
    <property type="term" value="F:ATP binding"/>
    <property type="evidence" value="ECO:0007669"/>
    <property type="project" value="UniProtKB-UniRule"/>
</dbReference>
<dbReference type="GO" id="GO:0018169">
    <property type="term" value="F:ribosomal S6-glutamic acid ligase activity"/>
    <property type="evidence" value="ECO:0007669"/>
    <property type="project" value="TreeGrafter"/>
</dbReference>
<dbReference type="GO" id="GO:0009432">
    <property type="term" value="P:SOS response"/>
    <property type="evidence" value="ECO:0007669"/>
    <property type="project" value="TreeGrafter"/>
</dbReference>
<keyword evidence="1" id="KW-0464">Manganese</keyword>
<evidence type="ECO:0000256" key="2">
    <source>
        <dbReference type="PROSITE-ProRule" id="PRU00409"/>
    </source>
</evidence>
<dbReference type="PANTHER" id="PTHR21621:SF0">
    <property type="entry name" value="BETA-CITRYLGLUTAMATE SYNTHASE B-RELATED"/>
    <property type="match status" value="1"/>
</dbReference>
<dbReference type="Pfam" id="PF14397">
    <property type="entry name" value="ATPgrasp_ST"/>
    <property type="match status" value="1"/>
</dbReference>
<evidence type="ECO:0000313" key="4">
    <source>
        <dbReference type="EMBL" id="BAW80304.1"/>
    </source>
</evidence>
<keyword evidence="4" id="KW-0436">Ligase</keyword>